<proteinExistence type="predicted"/>
<evidence type="ECO:0008006" key="3">
    <source>
        <dbReference type="Google" id="ProtNLM"/>
    </source>
</evidence>
<sequence length="221" mass="24376">MVELFVNGNRTLGPAPLSDYRFEGYVHPEAYRDSSGRIFSLSSPWAENVEDIARSLALFNANRSLRRGVEQRKARRFRLGRRPAAPRTGTASRQLGTNISVFLEQLVAAGVALEGSFVNIGANEGIADDPLSHFAQSRLVKESGTAVAIEADEGFCAQHRKNLPWVTLHCGFAVPATLKALLGRLTWRSLDVLKVDIDSYDGSWTSASTVWAGARRWCRSR</sequence>
<organism evidence="1 2">
    <name type="scientific">Symbiodinium natans</name>
    <dbReference type="NCBI Taxonomy" id="878477"/>
    <lineage>
        <taxon>Eukaryota</taxon>
        <taxon>Sar</taxon>
        <taxon>Alveolata</taxon>
        <taxon>Dinophyceae</taxon>
        <taxon>Suessiales</taxon>
        <taxon>Symbiodiniaceae</taxon>
        <taxon>Symbiodinium</taxon>
    </lineage>
</organism>
<gene>
    <name evidence="1" type="ORF">SNAT2548_LOCUS18577</name>
</gene>
<dbReference type="Proteomes" id="UP000604046">
    <property type="component" value="Unassembled WGS sequence"/>
</dbReference>
<comment type="caution">
    <text evidence="1">The sequence shown here is derived from an EMBL/GenBank/DDBJ whole genome shotgun (WGS) entry which is preliminary data.</text>
</comment>
<accession>A0A812PI27</accession>
<dbReference type="EMBL" id="CAJNDS010002149">
    <property type="protein sequence ID" value="CAE7352025.1"/>
    <property type="molecule type" value="Genomic_DNA"/>
</dbReference>
<keyword evidence="2" id="KW-1185">Reference proteome</keyword>
<reference evidence="1" key="1">
    <citation type="submission" date="2021-02" db="EMBL/GenBank/DDBJ databases">
        <authorList>
            <person name="Dougan E. K."/>
            <person name="Rhodes N."/>
            <person name="Thang M."/>
            <person name="Chan C."/>
        </authorList>
    </citation>
    <scope>NUCLEOTIDE SEQUENCE</scope>
</reference>
<evidence type="ECO:0000313" key="1">
    <source>
        <dbReference type="EMBL" id="CAE7352025.1"/>
    </source>
</evidence>
<name>A0A812PI27_9DINO</name>
<dbReference type="OrthoDB" id="407299at2759"/>
<dbReference type="AlphaFoldDB" id="A0A812PI27"/>
<evidence type="ECO:0000313" key="2">
    <source>
        <dbReference type="Proteomes" id="UP000604046"/>
    </source>
</evidence>
<protein>
    <recommendedName>
        <fullName evidence="3">Methyltransferase FkbM domain-containing protein</fullName>
    </recommendedName>
</protein>